<organism evidence="1 2">
    <name type="scientific">Diphasiastrum complanatum</name>
    <name type="common">Issler's clubmoss</name>
    <name type="synonym">Lycopodium complanatum</name>
    <dbReference type="NCBI Taxonomy" id="34168"/>
    <lineage>
        <taxon>Eukaryota</taxon>
        <taxon>Viridiplantae</taxon>
        <taxon>Streptophyta</taxon>
        <taxon>Embryophyta</taxon>
        <taxon>Tracheophyta</taxon>
        <taxon>Lycopodiopsida</taxon>
        <taxon>Lycopodiales</taxon>
        <taxon>Lycopodiaceae</taxon>
        <taxon>Lycopodioideae</taxon>
        <taxon>Diphasiastrum</taxon>
    </lineage>
</organism>
<accession>A0ACC2BBK0</accession>
<name>A0ACC2BBK0_DIPCM</name>
<protein>
    <submittedName>
        <fullName evidence="1">Uncharacterized protein</fullName>
    </submittedName>
</protein>
<evidence type="ECO:0000313" key="1">
    <source>
        <dbReference type="EMBL" id="KAJ7527188.1"/>
    </source>
</evidence>
<keyword evidence="2" id="KW-1185">Reference proteome</keyword>
<reference evidence="2" key="1">
    <citation type="journal article" date="2024" name="Proc. Natl. Acad. Sci. U.S.A.">
        <title>Extraordinary preservation of gene collinearity over three hundred million years revealed in homosporous lycophytes.</title>
        <authorList>
            <person name="Li C."/>
            <person name="Wickell D."/>
            <person name="Kuo L.Y."/>
            <person name="Chen X."/>
            <person name="Nie B."/>
            <person name="Liao X."/>
            <person name="Peng D."/>
            <person name="Ji J."/>
            <person name="Jenkins J."/>
            <person name="Williams M."/>
            <person name="Shu S."/>
            <person name="Plott C."/>
            <person name="Barry K."/>
            <person name="Rajasekar S."/>
            <person name="Grimwood J."/>
            <person name="Han X."/>
            <person name="Sun S."/>
            <person name="Hou Z."/>
            <person name="He W."/>
            <person name="Dai G."/>
            <person name="Sun C."/>
            <person name="Schmutz J."/>
            <person name="Leebens-Mack J.H."/>
            <person name="Li F.W."/>
            <person name="Wang L."/>
        </authorList>
    </citation>
    <scope>NUCLEOTIDE SEQUENCE [LARGE SCALE GENOMIC DNA]</scope>
    <source>
        <strain evidence="2">cv. PW_Plant_1</strain>
    </source>
</reference>
<dbReference type="Proteomes" id="UP001162992">
    <property type="component" value="Chromosome 16"/>
</dbReference>
<sequence length="118" mass="13581">MEPSRLSDATTASSLRFAFYERLQSNRGALSKQQQLRIIKYSMAVLSLTVSAVFVVLNLKFHYPKNRITAYWLMWFLALLSSGLLTMAIAGDIARIKFRWLQVQPSPNRMEAFSDFEL</sequence>
<proteinExistence type="predicted"/>
<dbReference type="EMBL" id="CM055107">
    <property type="protein sequence ID" value="KAJ7527188.1"/>
    <property type="molecule type" value="Genomic_DNA"/>
</dbReference>
<evidence type="ECO:0000313" key="2">
    <source>
        <dbReference type="Proteomes" id="UP001162992"/>
    </source>
</evidence>
<gene>
    <name evidence="1" type="ORF">O6H91_16G041500</name>
</gene>
<comment type="caution">
    <text evidence="1">The sequence shown here is derived from an EMBL/GenBank/DDBJ whole genome shotgun (WGS) entry which is preliminary data.</text>
</comment>